<evidence type="ECO:0008006" key="4">
    <source>
        <dbReference type="Google" id="ProtNLM"/>
    </source>
</evidence>
<comment type="caution">
    <text evidence="2">The sequence shown here is derived from an EMBL/GenBank/DDBJ whole genome shotgun (WGS) entry which is preliminary data.</text>
</comment>
<feature type="transmembrane region" description="Helical" evidence="1">
    <location>
        <begin position="90"/>
        <end position="108"/>
    </location>
</feature>
<sequence length="177" mass="20696">MYTQISTSKRRRSPNTTHMTDSTVPFTLVCVQNLLIIFNTVSMIYKTYINSQYSLLAFVLFIYFSSFLAFYLSSIHQSLPLEKHSLEKSLLGFVIWFLFSSITFGFVYQFYPLFGFWAGLSICMIAIASSGVMFYDYVVCDYQDQEDGGHNWRCFGSNDQMKRSYCEGKWEIIWEKV</sequence>
<evidence type="ECO:0000313" key="2">
    <source>
        <dbReference type="EMBL" id="MCD9638288.1"/>
    </source>
</evidence>
<accession>A0ABS8UW91</accession>
<reference evidence="2 3" key="1">
    <citation type="journal article" date="2021" name="BMC Genomics">
        <title>Datura genome reveals duplications of psychoactive alkaloid biosynthetic genes and high mutation rate following tissue culture.</title>
        <authorList>
            <person name="Rajewski A."/>
            <person name="Carter-House D."/>
            <person name="Stajich J."/>
            <person name="Litt A."/>
        </authorList>
    </citation>
    <scope>NUCLEOTIDE SEQUENCE [LARGE SCALE GENOMIC DNA]</scope>
    <source>
        <strain evidence="2">AR-01</strain>
    </source>
</reference>
<name>A0ABS8UW91_DATST</name>
<feature type="transmembrane region" description="Helical" evidence="1">
    <location>
        <begin position="51"/>
        <end position="70"/>
    </location>
</feature>
<organism evidence="2 3">
    <name type="scientific">Datura stramonium</name>
    <name type="common">Jimsonweed</name>
    <name type="synonym">Common thornapple</name>
    <dbReference type="NCBI Taxonomy" id="4076"/>
    <lineage>
        <taxon>Eukaryota</taxon>
        <taxon>Viridiplantae</taxon>
        <taxon>Streptophyta</taxon>
        <taxon>Embryophyta</taxon>
        <taxon>Tracheophyta</taxon>
        <taxon>Spermatophyta</taxon>
        <taxon>Magnoliopsida</taxon>
        <taxon>eudicotyledons</taxon>
        <taxon>Gunneridae</taxon>
        <taxon>Pentapetalae</taxon>
        <taxon>asterids</taxon>
        <taxon>lamiids</taxon>
        <taxon>Solanales</taxon>
        <taxon>Solanaceae</taxon>
        <taxon>Solanoideae</taxon>
        <taxon>Datureae</taxon>
        <taxon>Datura</taxon>
    </lineage>
</organism>
<feature type="transmembrane region" description="Helical" evidence="1">
    <location>
        <begin position="114"/>
        <end position="135"/>
    </location>
</feature>
<dbReference type="EMBL" id="JACEIK010002663">
    <property type="protein sequence ID" value="MCD9638288.1"/>
    <property type="molecule type" value="Genomic_DNA"/>
</dbReference>
<proteinExistence type="predicted"/>
<evidence type="ECO:0000256" key="1">
    <source>
        <dbReference type="SAM" id="Phobius"/>
    </source>
</evidence>
<keyword evidence="1" id="KW-0472">Membrane</keyword>
<evidence type="ECO:0000313" key="3">
    <source>
        <dbReference type="Proteomes" id="UP000823775"/>
    </source>
</evidence>
<dbReference type="Proteomes" id="UP000823775">
    <property type="component" value="Unassembled WGS sequence"/>
</dbReference>
<keyword evidence="1" id="KW-1133">Transmembrane helix</keyword>
<keyword evidence="1" id="KW-0812">Transmembrane</keyword>
<keyword evidence="3" id="KW-1185">Reference proteome</keyword>
<gene>
    <name evidence="2" type="ORF">HAX54_022161</name>
</gene>
<protein>
    <recommendedName>
        <fullName evidence="4">MARVEL domain-containing protein</fullName>
    </recommendedName>
</protein>